<dbReference type="GeneID" id="24566110"/>
<dbReference type="PANTHER" id="PTHR13211:SF0">
    <property type="entry name" value="TELOMERASE CAJAL BODY PROTEIN 1"/>
    <property type="match status" value="1"/>
</dbReference>
<dbReference type="KEGG" id="bbig:BBBOND_0400610"/>
<dbReference type="RefSeq" id="XP_012769755.1">
    <property type="nucleotide sequence ID" value="XM_012914301.1"/>
</dbReference>
<accession>A0A061DDN6</accession>
<evidence type="ECO:0000313" key="1">
    <source>
        <dbReference type="EMBL" id="CDR97569.1"/>
    </source>
</evidence>
<dbReference type="InterPro" id="IPR051150">
    <property type="entry name" value="SWT21/TCAB1_mRNA_Telomere"/>
</dbReference>
<gene>
    <name evidence="1" type="ORF">BBBOND_0400610</name>
</gene>
<dbReference type="InterPro" id="IPR001680">
    <property type="entry name" value="WD40_rpt"/>
</dbReference>
<dbReference type="OrthoDB" id="239865at2759"/>
<dbReference type="SUPFAM" id="SSF50978">
    <property type="entry name" value="WD40 repeat-like"/>
    <property type="match status" value="1"/>
</dbReference>
<dbReference type="SMART" id="SM00320">
    <property type="entry name" value="WD40"/>
    <property type="match status" value="5"/>
</dbReference>
<dbReference type="EMBL" id="LK391710">
    <property type="protein sequence ID" value="CDR97569.1"/>
    <property type="molecule type" value="Genomic_DNA"/>
</dbReference>
<dbReference type="Gene3D" id="2.130.10.10">
    <property type="entry name" value="YVTN repeat-like/Quinoprotein amine dehydrogenase"/>
    <property type="match status" value="1"/>
</dbReference>
<dbReference type="PANTHER" id="PTHR13211">
    <property type="entry name" value="TELOMERASE CAJAL BODY PROTEIN 1"/>
    <property type="match status" value="1"/>
</dbReference>
<dbReference type="Proteomes" id="UP000033188">
    <property type="component" value="Chromosome 4"/>
</dbReference>
<dbReference type="STRING" id="5866.A0A061DDN6"/>
<proteinExistence type="predicted"/>
<evidence type="ECO:0000313" key="2">
    <source>
        <dbReference type="Proteomes" id="UP000033188"/>
    </source>
</evidence>
<dbReference type="OMA" id="IRTWILP"/>
<reference evidence="2" key="1">
    <citation type="journal article" date="2014" name="Nucleic Acids Res.">
        <title>The evolutionary dynamics of variant antigen genes in Babesia reveal a history of genomic innovation underlying host-parasite interaction.</title>
        <authorList>
            <person name="Jackson A.P."/>
            <person name="Otto T.D."/>
            <person name="Darby A."/>
            <person name="Ramaprasad A."/>
            <person name="Xia D."/>
            <person name="Echaide I.E."/>
            <person name="Farber M."/>
            <person name="Gahlot S."/>
            <person name="Gamble J."/>
            <person name="Gupta D."/>
            <person name="Gupta Y."/>
            <person name="Jackson L."/>
            <person name="Malandrin L."/>
            <person name="Malas T.B."/>
            <person name="Moussa E."/>
            <person name="Nair M."/>
            <person name="Reid A.J."/>
            <person name="Sanders M."/>
            <person name="Sharma J."/>
            <person name="Tracey A."/>
            <person name="Quail M.A."/>
            <person name="Weir W."/>
            <person name="Wastling J.M."/>
            <person name="Hall N."/>
            <person name="Willadsen P."/>
            <person name="Lingelbach K."/>
            <person name="Shiels B."/>
            <person name="Tait A."/>
            <person name="Berriman M."/>
            <person name="Allred D.R."/>
            <person name="Pain A."/>
        </authorList>
    </citation>
    <scope>NUCLEOTIDE SEQUENCE [LARGE SCALE GENOMIC DNA]</scope>
    <source>
        <strain evidence="2">Bond</strain>
    </source>
</reference>
<sequence length="378" mass="41748">MHLSLCCNTLLNPAVIGDSNEDAYVKSAQFSPDGAVFLAIFNDSRLSIYHTPEVDHREDKNIPDYAPATVSSMLELRCNDDIRGACFFPNFNYAVPDSCCLLIASRGNPVHLHDTQTGKRHFTYKPISRQEELVETYSLDFHPLGKYFIAGSRGTIHIFDIESPGSDIEASETPTQGVRKIYAKIGGTFGIVSSISHNPHAYNVYACGDYNSLIGVFDHNISRHESLTKPFTDSERQMGPITHLRWLNEHILLEGGRTDAYVRAFDIRGTSNAPIMRCKRTVVNNQKVTFDIKDGALVSGTSNGDVVAYETATAECQMVTKISANPVTSAQFHPTLPLLLTASGTRTFQSYKGDIDSDTDTISDSTVKLWFVSTDSQT</sequence>
<protein>
    <submittedName>
        <fullName evidence="1">-Telomerase Cajal body protein 1</fullName>
    </submittedName>
</protein>
<dbReference type="InterPro" id="IPR036322">
    <property type="entry name" value="WD40_repeat_dom_sf"/>
</dbReference>
<dbReference type="VEuPathDB" id="PiroplasmaDB:BBBOND_0400610"/>
<dbReference type="InterPro" id="IPR015943">
    <property type="entry name" value="WD40/YVTN_repeat-like_dom_sf"/>
</dbReference>
<dbReference type="Pfam" id="PF00400">
    <property type="entry name" value="WD40"/>
    <property type="match status" value="1"/>
</dbReference>
<keyword evidence="2" id="KW-1185">Reference proteome</keyword>
<name>A0A061DDN6_BABBI</name>
<dbReference type="AlphaFoldDB" id="A0A061DDN6"/>
<organism evidence="1 2">
    <name type="scientific">Babesia bigemina</name>
    <dbReference type="NCBI Taxonomy" id="5866"/>
    <lineage>
        <taxon>Eukaryota</taxon>
        <taxon>Sar</taxon>
        <taxon>Alveolata</taxon>
        <taxon>Apicomplexa</taxon>
        <taxon>Aconoidasida</taxon>
        <taxon>Piroplasmida</taxon>
        <taxon>Babesiidae</taxon>
        <taxon>Babesia</taxon>
    </lineage>
</organism>